<proteinExistence type="inferred from homology"/>
<comment type="function">
    <text evidence="17">E3 RING-finger protein, member of the UBC2/RAD6 epistasis group. Associates to the E2 ubiquitin conjugating enzyme UBC2/RAD6 to form the UBC2-RAD18 ubiquitin ligase complex involved in postreplicative repair (PRR) of damaged DNA.</text>
</comment>
<feature type="region of interest" description="Disordered" evidence="18">
    <location>
        <begin position="206"/>
        <end position="231"/>
    </location>
</feature>
<keyword evidence="11 17" id="KW-0833">Ubl conjugation pathway</keyword>
<dbReference type="GO" id="GO:0097505">
    <property type="term" value="C:Rad6-Rad18 complex"/>
    <property type="evidence" value="ECO:0007669"/>
    <property type="project" value="TreeGrafter"/>
</dbReference>
<keyword evidence="7 17" id="KW-0808">Transferase</keyword>
<feature type="domain" description="RING-type" evidence="19">
    <location>
        <begin position="30"/>
        <end position="68"/>
    </location>
</feature>
<comment type="caution">
    <text evidence="21">The sequence shown here is derived from an EMBL/GenBank/DDBJ whole genome shotgun (WGS) entry which is preliminary data.</text>
</comment>
<dbReference type="FunFam" id="3.30.40.10:FF:000172">
    <property type="entry name" value="E3 ubiquitin-protein ligase RAD18"/>
    <property type="match status" value="1"/>
</dbReference>
<evidence type="ECO:0000256" key="14">
    <source>
        <dbReference type="ARBA" id="ARBA00023204"/>
    </source>
</evidence>
<dbReference type="GO" id="GO:0008270">
    <property type="term" value="F:zinc ion binding"/>
    <property type="evidence" value="ECO:0007669"/>
    <property type="project" value="UniProtKB-KW"/>
</dbReference>
<evidence type="ECO:0000256" key="4">
    <source>
        <dbReference type="ARBA" id="ARBA00009506"/>
    </source>
</evidence>
<dbReference type="PANTHER" id="PTHR14134">
    <property type="entry name" value="E3 UBIQUITIN-PROTEIN LIGASE RAD18"/>
    <property type="match status" value="1"/>
</dbReference>
<evidence type="ECO:0000256" key="9">
    <source>
        <dbReference type="ARBA" id="ARBA00022763"/>
    </source>
</evidence>
<evidence type="ECO:0000256" key="16">
    <source>
        <dbReference type="PROSITE-ProRule" id="PRU00175"/>
    </source>
</evidence>
<keyword evidence="9 17" id="KW-0227">DNA damage</keyword>
<evidence type="ECO:0000256" key="17">
    <source>
        <dbReference type="RuleBase" id="RU368093"/>
    </source>
</evidence>
<dbReference type="AlphaFoldDB" id="A0AAN7TQR0"/>
<gene>
    <name evidence="21" type="ORF">LTR62_006002</name>
</gene>
<dbReference type="SMART" id="SM00184">
    <property type="entry name" value="RING"/>
    <property type="match status" value="1"/>
</dbReference>
<dbReference type="SUPFAM" id="SSF57850">
    <property type="entry name" value="RING/U-box"/>
    <property type="match status" value="1"/>
</dbReference>
<comment type="catalytic activity">
    <reaction evidence="1 17">
        <text>S-ubiquitinyl-[E2 ubiquitin-conjugating enzyme]-L-cysteine + [acceptor protein]-L-lysine = [E2 ubiquitin-conjugating enzyme]-L-cysteine + N(6)-ubiquitinyl-[acceptor protein]-L-lysine.</text>
        <dbReference type="EC" id="2.3.2.27"/>
    </reaction>
</comment>
<evidence type="ECO:0000313" key="22">
    <source>
        <dbReference type="Proteomes" id="UP001310890"/>
    </source>
</evidence>
<feature type="compositionally biased region" description="Basic and acidic residues" evidence="18">
    <location>
        <begin position="353"/>
        <end position="372"/>
    </location>
</feature>
<dbReference type="PROSITE" id="PS00518">
    <property type="entry name" value="ZF_RING_1"/>
    <property type="match status" value="1"/>
</dbReference>
<feature type="compositionally biased region" description="Basic and acidic residues" evidence="18">
    <location>
        <begin position="511"/>
        <end position="524"/>
    </location>
</feature>
<dbReference type="NCBIfam" id="TIGR00599">
    <property type="entry name" value="rad18"/>
    <property type="match status" value="1"/>
</dbReference>
<evidence type="ECO:0000256" key="10">
    <source>
        <dbReference type="ARBA" id="ARBA00022771"/>
    </source>
</evidence>
<comment type="similarity">
    <text evidence="4 17">Belongs to the RAD18 family.</text>
</comment>
<dbReference type="InterPro" id="IPR004580">
    <property type="entry name" value="Rad18_fungi"/>
</dbReference>
<feature type="region of interest" description="Disordered" evidence="18">
    <location>
        <begin position="342"/>
        <end position="394"/>
    </location>
</feature>
<feature type="region of interest" description="Disordered" evidence="18">
    <location>
        <begin position="106"/>
        <end position="172"/>
    </location>
</feature>
<evidence type="ECO:0000259" key="19">
    <source>
        <dbReference type="PROSITE" id="PS50089"/>
    </source>
</evidence>
<feature type="domain" description="SAP" evidence="20">
    <location>
        <begin position="237"/>
        <end position="271"/>
    </location>
</feature>
<feature type="compositionally biased region" description="Basic and acidic residues" evidence="18">
    <location>
        <begin position="219"/>
        <end position="231"/>
    </location>
</feature>
<comment type="subunit">
    <text evidence="17">Interacts with E2 UBC2, forming a complex with ubiquitin ligase activity.</text>
</comment>
<dbReference type="InterPro" id="IPR001841">
    <property type="entry name" value="Znf_RING"/>
</dbReference>
<dbReference type="EMBL" id="JAVRRL010000005">
    <property type="protein sequence ID" value="KAK5117384.1"/>
    <property type="molecule type" value="Genomic_DNA"/>
</dbReference>
<dbReference type="GO" id="GO:0005634">
    <property type="term" value="C:nucleus"/>
    <property type="evidence" value="ECO:0007669"/>
    <property type="project" value="UniProtKB-SubCell"/>
</dbReference>
<dbReference type="Pfam" id="PF13923">
    <property type="entry name" value="zf-C3HC4_2"/>
    <property type="match status" value="1"/>
</dbReference>
<dbReference type="GO" id="GO:0006301">
    <property type="term" value="P:DNA damage tolerance"/>
    <property type="evidence" value="ECO:0007669"/>
    <property type="project" value="InterPro"/>
</dbReference>
<evidence type="ECO:0000256" key="6">
    <source>
        <dbReference type="ARBA" id="ARBA00015551"/>
    </source>
</evidence>
<evidence type="ECO:0000256" key="3">
    <source>
        <dbReference type="ARBA" id="ARBA00004906"/>
    </source>
</evidence>
<evidence type="ECO:0000256" key="11">
    <source>
        <dbReference type="ARBA" id="ARBA00022786"/>
    </source>
</evidence>
<feature type="compositionally biased region" description="Basic and acidic residues" evidence="18">
    <location>
        <begin position="466"/>
        <end position="479"/>
    </location>
</feature>
<protein>
    <recommendedName>
        <fullName evidence="6 17">Postreplication repair E3 ubiquitin-protein ligase RAD18</fullName>
        <ecNumber evidence="5 17">2.3.2.27</ecNumber>
    </recommendedName>
    <alternativeName>
        <fullName evidence="17">RING-type E3 ubiquitin transferase RAD18</fullName>
    </alternativeName>
</protein>
<dbReference type="GO" id="GO:0003697">
    <property type="term" value="F:single-stranded DNA binding"/>
    <property type="evidence" value="ECO:0007669"/>
    <property type="project" value="UniProtKB-UniRule"/>
</dbReference>
<accession>A0AAN7TQR0</accession>
<dbReference type="InterPro" id="IPR003034">
    <property type="entry name" value="SAP_dom"/>
</dbReference>
<comment type="pathway">
    <text evidence="3 17">Protein modification; protein ubiquitination.</text>
</comment>
<evidence type="ECO:0000259" key="20">
    <source>
        <dbReference type="PROSITE" id="PS50800"/>
    </source>
</evidence>
<dbReference type="SMART" id="SM00513">
    <property type="entry name" value="SAP"/>
    <property type="match status" value="1"/>
</dbReference>
<dbReference type="GO" id="GO:0061630">
    <property type="term" value="F:ubiquitin protein ligase activity"/>
    <property type="evidence" value="ECO:0007669"/>
    <property type="project" value="UniProtKB-UniRule"/>
</dbReference>
<dbReference type="EC" id="2.3.2.27" evidence="5 17"/>
<dbReference type="GO" id="GO:0006281">
    <property type="term" value="P:DNA repair"/>
    <property type="evidence" value="ECO:0007669"/>
    <property type="project" value="UniProtKB-KW"/>
</dbReference>
<evidence type="ECO:0000256" key="5">
    <source>
        <dbReference type="ARBA" id="ARBA00012483"/>
    </source>
</evidence>
<keyword evidence="15 17" id="KW-0539">Nucleus</keyword>
<organism evidence="21 22">
    <name type="scientific">Meristemomyces frigidus</name>
    <dbReference type="NCBI Taxonomy" id="1508187"/>
    <lineage>
        <taxon>Eukaryota</taxon>
        <taxon>Fungi</taxon>
        <taxon>Dikarya</taxon>
        <taxon>Ascomycota</taxon>
        <taxon>Pezizomycotina</taxon>
        <taxon>Dothideomycetes</taxon>
        <taxon>Dothideomycetidae</taxon>
        <taxon>Mycosphaerellales</taxon>
        <taxon>Teratosphaeriaceae</taxon>
        <taxon>Meristemomyces</taxon>
    </lineage>
</organism>
<evidence type="ECO:0000256" key="7">
    <source>
        <dbReference type="ARBA" id="ARBA00022679"/>
    </source>
</evidence>
<dbReference type="PROSITE" id="PS50800">
    <property type="entry name" value="SAP"/>
    <property type="match status" value="1"/>
</dbReference>
<dbReference type="PROSITE" id="PS50089">
    <property type="entry name" value="ZF_RING_2"/>
    <property type="match status" value="1"/>
</dbReference>
<dbReference type="InterPro" id="IPR039577">
    <property type="entry name" value="Rad18"/>
</dbReference>
<name>A0AAN7TQR0_9PEZI</name>
<evidence type="ECO:0000256" key="12">
    <source>
        <dbReference type="ARBA" id="ARBA00022833"/>
    </source>
</evidence>
<evidence type="ECO:0000256" key="18">
    <source>
        <dbReference type="SAM" id="MobiDB-lite"/>
    </source>
</evidence>
<keyword evidence="10 16" id="KW-0863">Zinc-finger</keyword>
<evidence type="ECO:0000256" key="2">
    <source>
        <dbReference type="ARBA" id="ARBA00004123"/>
    </source>
</evidence>
<reference evidence="21" key="1">
    <citation type="submission" date="2023-08" db="EMBL/GenBank/DDBJ databases">
        <title>Black Yeasts Isolated from many extreme environments.</title>
        <authorList>
            <person name="Coleine C."/>
            <person name="Stajich J.E."/>
            <person name="Selbmann L."/>
        </authorList>
    </citation>
    <scope>NUCLEOTIDE SEQUENCE</scope>
    <source>
        <strain evidence="21">CCFEE 5401</strain>
    </source>
</reference>
<keyword evidence="14 17" id="KW-0234">DNA repair</keyword>
<feature type="region of interest" description="Disordered" evidence="18">
    <location>
        <begin position="426"/>
        <end position="486"/>
    </location>
</feature>
<keyword evidence="13 17" id="KW-0238">DNA-binding</keyword>
<dbReference type="Gene3D" id="3.30.40.10">
    <property type="entry name" value="Zinc/RING finger domain, C3HC4 (zinc finger)"/>
    <property type="match status" value="1"/>
</dbReference>
<feature type="compositionally biased region" description="Acidic residues" evidence="18">
    <location>
        <begin position="154"/>
        <end position="172"/>
    </location>
</feature>
<evidence type="ECO:0000256" key="1">
    <source>
        <dbReference type="ARBA" id="ARBA00000900"/>
    </source>
</evidence>
<sequence length="524" mass="58761">MDIASDIPDSTDWLETSLKDFVQLESALHCQICKEFYNTPMVTSCSHSFCSRCIRTSLSADGRCPACRTPDQASRLRNNWALQEVVATFLAARPTAIRVARREQLEAQQAKRPGKRKRVVAGLDDVEEAGAGSRTTRSKSRKMAASQTSNPDVIEVDDSEDDDAYEPEAAADDGLVECPLGCGKRMKIEQVEPHLDRCEDEKQEVKKLTFRRPAQQSQRESERQSPRPQDRLAELNYSLLKEQPMRKKLEEIGIPAWGTKQLMVKRHTEWVNLWNANCDSNLPRSKRDLLQDLDSWERTQGGRAPTANAMSTNVMRKDFDGTGWANKNKDDFSRLIADARRKKEIEDTTSDPPKAEVEDDHPMPKMDGKENGSPHVDVPPITEPSALDSATSAPYADNTDAMASIRDKVEAANEGRHIEPLMNEDFRNTAFDTTSPISTPKHHDDDEYEQPVQGSQNEALLSEGLRSIRREVSGDDEHTRRQRTGSPCLMAAHLHNASTRQVPMFELPSEPVKDLDGAGEGTHF</sequence>
<dbReference type="GO" id="GO:0006513">
    <property type="term" value="P:protein monoubiquitination"/>
    <property type="evidence" value="ECO:0007669"/>
    <property type="project" value="InterPro"/>
</dbReference>
<dbReference type="PANTHER" id="PTHR14134:SF2">
    <property type="entry name" value="E3 UBIQUITIN-PROTEIN LIGASE RAD18"/>
    <property type="match status" value="1"/>
</dbReference>
<evidence type="ECO:0000256" key="8">
    <source>
        <dbReference type="ARBA" id="ARBA00022723"/>
    </source>
</evidence>
<dbReference type="Proteomes" id="UP001310890">
    <property type="component" value="Unassembled WGS sequence"/>
</dbReference>
<keyword evidence="8 17" id="KW-0479">Metal-binding</keyword>
<dbReference type="InterPro" id="IPR017907">
    <property type="entry name" value="Znf_RING_CS"/>
</dbReference>
<comment type="subcellular location">
    <subcellularLocation>
        <location evidence="2 17">Nucleus</location>
    </subcellularLocation>
</comment>
<feature type="region of interest" description="Disordered" evidence="18">
    <location>
        <begin position="501"/>
        <end position="524"/>
    </location>
</feature>
<evidence type="ECO:0000313" key="21">
    <source>
        <dbReference type="EMBL" id="KAK5117384.1"/>
    </source>
</evidence>
<keyword evidence="12 17" id="KW-0862">Zinc</keyword>
<dbReference type="InterPro" id="IPR013083">
    <property type="entry name" value="Znf_RING/FYVE/PHD"/>
</dbReference>
<evidence type="ECO:0000256" key="15">
    <source>
        <dbReference type="ARBA" id="ARBA00023242"/>
    </source>
</evidence>
<evidence type="ECO:0000256" key="13">
    <source>
        <dbReference type="ARBA" id="ARBA00023125"/>
    </source>
</evidence>